<organism evidence="1 2">
    <name type="scientific">Methylobacterium radiotolerans</name>
    <dbReference type="NCBI Taxonomy" id="31998"/>
    <lineage>
        <taxon>Bacteria</taxon>
        <taxon>Pseudomonadati</taxon>
        <taxon>Pseudomonadota</taxon>
        <taxon>Alphaproteobacteria</taxon>
        <taxon>Hyphomicrobiales</taxon>
        <taxon>Methylobacteriaceae</taxon>
        <taxon>Methylobacterium</taxon>
    </lineage>
</organism>
<name>A0ABV2NQ52_9HYPH</name>
<accession>A0ABV2NQ52</accession>
<comment type="caution">
    <text evidence="1">The sequence shown here is derived from an EMBL/GenBank/DDBJ whole genome shotgun (WGS) entry which is preliminary data.</text>
</comment>
<sequence>MTERLATQRKRYRMGDPLLPFVEGNMGALRVLTDLSQKIQGMDFMMFVLDLDDMNIRGAQIWVAYKDVCRNDLEALIKRVKGRDPTLADAINDVIPEGERAVPHGGSFAHL</sequence>
<evidence type="ECO:0000313" key="1">
    <source>
        <dbReference type="EMBL" id="MET3868659.1"/>
    </source>
</evidence>
<gene>
    <name evidence="1" type="ORF">ABIC20_005968</name>
</gene>
<protein>
    <submittedName>
        <fullName evidence="1">Uncharacterized protein</fullName>
    </submittedName>
</protein>
<evidence type="ECO:0000313" key="2">
    <source>
        <dbReference type="Proteomes" id="UP001549119"/>
    </source>
</evidence>
<dbReference type="RefSeq" id="WP_209650305.1">
    <property type="nucleotide sequence ID" value="NZ_JBEPNV010000001.1"/>
</dbReference>
<dbReference type="Proteomes" id="UP001549119">
    <property type="component" value="Unassembled WGS sequence"/>
</dbReference>
<dbReference type="EMBL" id="JBEPNW010000002">
    <property type="protein sequence ID" value="MET3868659.1"/>
    <property type="molecule type" value="Genomic_DNA"/>
</dbReference>
<keyword evidence="2" id="KW-1185">Reference proteome</keyword>
<reference evidence="1 2" key="1">
    <citation type="submission" date="2024-06" db="EMBL/GenBank/DDBJ databases">
        <title>Genomics of switchgrass bacterial isolates.</title>
        <authorList>
            <person name="Shade A."/>
        </authorList>
    </citation>
    <scope>NUCLEOTIDE SEQUENCE [LARGE SCALE GENOMIC DNA]</scope>
    <source>
        <strain evidence="1 2">PvP084</strain>
    </source>
</reference>
<proteinExistence type="predicted"/>